<keyword evidence="4" id="KW-1185">Reference proteome</keyword>
<feature type="compositionally biased region" description="Acidic residues" evidence="1">
    <location>
        <begin position="1"/>
        <end position="11"/>
    </location>
</feature>
<proteinExistence type="predicted"/>
<evidence type="ECO:0000259" key="2">
    <source>
        <dbReference type="Pfam" id="PF26138"/>
    </source>
</evidence>
<dbReference type="InterPro" id="IPR058353">
    <property type="entry name" value="DUF8040"/>
</dbReference>
<dbReference type="Gramene" id="Bo3g175870.1">
    <property type="protein sequence ID" value="Bo3g175870.1"/>
    <property type="gene ID" value="Bo3g175870"/>
</dbReference>
<evidence type="ECO:0000313" key="3">
    <source>
        <dbReference type="EnsemblPlants" id="Bo3g175870.1"/>
    </source>
</evidence>
<accession>A0A0D3BM96</accession>
<protein>
    <recommendedName>
        <fullName evidence="2">DUF8040 domain-containing protein</fullName>
    </recommendedName>
</protein>
<feature type="domain" description="DUF8040" evidence="2">
    <location>
        <begin position="151"/>
        <end position="216"/>
    </location>
</feature>
<dbReference type="eggNOG" id="KOG4585">
    <property type="taxonomic scope" value="Eukaryota"/>
</dbReference>
<evidence type="ECO:0000313" key="4">
    <source>
        <dbReference type="Proteomes" id="UP000032141"/>
    </source>
</evidence>
<feature type="compositionally biased region" description="Polar residues" evidence="1">
    <location>
        <begin position="20"/>
        <end position="36"/>
    </location>
</feature>
<reference evidence="3 4" key="1">
    <citation type="journal article" date="2014" name="Genome Biol.">
        <title>Transcriptome and methylome profiling reveals relics of genome dominance in the mesopolyploid Brassica oleracea.</title>
        <authorList>
            <person name="Parkin I.A."/>
            <person name="Koh C."/>
            <person name="Tang H."/>
            <person name="Robinson S.J."/>
            <person name="Kagale S."/>
            <person name="Clarke W.E."/>
            <person name="Town C.D."/>
            <person name="Nixon J."/>
            <person name="Krishnakumar V."/>
            <person name="Bidwell S.L."/>
            <person name="Denoeud F."/>
            <person name="Belcram H."/>
            <person name="Links M.G."/>
            <person name="Just J."/>
            <person name="Clarke C."/>
            <person name="Bender T."/>
            <person name="Huebert T."/>
            <person name="Mason A.S."/>
            <person name="Pires J.C."/>
            <person name="Barker G."/>
            <person name="Moore J."/>
            <person name="Walley P.G."/>
            <person name="Manoli S."/>
            <person name="Batley J."/>
            <person name="Edwards D."/>
            <person name="Nelson M.N."/>
            <person name="Wang X."/>
            <person name="Paterson A.H."/>
            <person name="King G."/>
            <person name="Bancroft I."/>
            <person name="Chalhoub B."/>
            <person name="Sharpe A.G."/>
        </authorList>
    </citation>
    <scope>NUCLEOTIDE SEQUENCE</scope>
    <source>
        <strain evidence="3 4">cv. TO1000</strain>
    </source>
</reference>
<dbReference type="EnsemblPlants" id="Bo3g175870.1">
    <property type="protein sequence ID" value="Bo3g175870.1"/>
    <property type="gene ID" value="Bo3g175870"/>
</dbReference>
<dbReference type="OMA" id="THHIYLE"/>
<name>A0A0D3BM96_BRAOL</name>
<organism evidence="3 4">
    <name type="scientific">Brassica oleracea var. oleracea</name>
    <dbReference type="NCBI Taxonomy" id="109376"/>
    <lineage>
        <taxon>Eukaryota</taxon>
        <taxon>Viridiplantae</taxon>
        <taxon>Streptophyta</taxon>
        <taxon>Embryophyta</taxon>
        <taxon>Tracheophyta</taxon>
        <taxon>Spermatophyta</taxon>
        <taxon>Magnoliopsida</taxon>
        <taxon>eudicotyledons</taxon>
        <taxon>Gunneridae</taxon>
        <taxon>Pentapetalae</taxon>
        <taxon>rosids</taxon>
        <taxon>malvids</taxon>
        <taxon>Brassicales</taxon>
        <taxon>Brassicaceae</taxon>
        <taxon>Brassiceae</taxon>
        <taxon>Brassica</taxon>
    </lineage>
</organism>
<feature type="region of interest" description="Disordered" evidence="1">
    <location>
        <begin position="1"/>
        <end position="51"/>
    </location>
</feature>
<dbReference type="AlphaFoldDB" id="A0A0D3BM96"/>
<sequence length="219" mass="25417">MGGDDGDDEADSQPAAETQALETETQHQAQRQTQPAAETHSESLRRKRMRKEKDMVVEACVKRTEALEVKNKIAERMLERQEASSVENVLEILSALPEVREWSPLYEAAMELLIDSEGNRKAFITMKTDEAKIRCLKDGCWKMRMVIMMMNLQCYDILRMNQRTFEALCKILAERYGLKETHHIYLEESVAMFLETVGQDKTKRDIAARYQRSLDTWIH</sequence>
<dbReference type="HOGENOM" id="CLU_1263120_0_0_1"/>
<dbReference type="Pfam" id="PF26138">
    <property type="entry name" value="DUF8040"/>
    <property type="match status" value="1"/>
</dbReference>
<reference evidence="3" key="2">
    <citation type="submission" date="2015-03" db="UniProtKB">
        <authorList>
            <consortium name="EnsemblPlants"/>
        </authorList>
    </citation>
    <scope>IDENTIFICATION</scope>
</reference>
<evidence type="ECO:0000256" key="1">
    <source>
        <dbReference type="SAM" id="MobiDB-lite"/>
    </source>
</evidence>
<dbReference type="Proteomes" id="UP000032141">
    <property type="component" value="Chromosome C3"/>
</dbReference>